<dbReference type="InParanoid" id="A0A1B6PD42"/>
<organism evidence="1 2">
    <name type="scientific">Sorghum bicolor</name>
    <name type="common">Sorghum</name>
    <name type="synonym">Sorghum vulgare</name>
    <dbReference type="NCBI Taxonomy" id="4558"/>
    <lineage>
        <taxon>Eukaryota</taxon>
        <taxon>Viridiplantae</taxon>
        <taxon>Streptophyta</taxon>
        <taxon>Embryophyta</taxon>
        <taxon>Tracheophyta</taxon>
        <taxon>Spermatophyta</taxon>
        <taxon>Magnoliopsida</taxon>
        <taxon>Liliopsida</taxon>
        <taxon>Poales</taxon>
        <taxon>Poaceae</taxon>
        <taxon>PACMAD clade</taxon>
        <taxon>Panicoideae</taxon>
        <taxon>Andropogonodae</taxon>
        <taxon>Andropogoneae</taxon>
        <taxon>Sorghinae</taxon>
        <taxon>Sorghum</taxon>
    </lineage>
</organism>
<dbReference type="AlphaFoldDB" id="A0A1B6PD42"/>
<protein>
    <submittedName>
        <fullName evidence="1">Uncharacterized protein</fullName>
    </submittedName>
</protein>
<name>A0A1B6PD42_SORBI</name>
<dbReference type="Proteomes" id="UP000000768">
    <property type="component" value="Chromosome 8"/>
</dbReference>
<proteinExistence type="predicted"/>
<accession>A0A1B6PD42</accession>
<evidence type="ECO:0000313" key="2">
    <source>
        <dbReference type="Proteomes" id="UP000000768"/>
    </source>
</evidence>
<reference evidence="2" key="2">
    <citation type="journal article" date="2018" name="Plant J.">
        <title>The Sorghum bicolor reference genome: improved assembly, gene annotations, a transcriptome atlas, and signatures of genome organization.</title>
        <authorList>
            <person name="McCormick R.F."/>
            <person name="Truong S.K."/>
            <person name="Sreedasyam A."/>
            <person name="Jenkins J."/>
            <person name="Shu S."/>
            <person name="Sims D."/>
            <person name="Kennedy M."/>
            <person name="Amirebrahimi M."/>
            <person name="Weers B.D."/>
            <person name="McKinley B."/>
            <person name="Mattison A."/>
            <person name="Morishige D.T."/>
            <person name="Grimwood J."/>
            <person name="Schmutz J."/>
            <person name="Mullet J.E."/>
        </authorList>
    </citation>
    <scope>NUCLEOTIDE SEQUENCE [LARGE SCALE GENOMIC DNA]</scope>
    <source>
        <strain evidence="2">cv. BTx623</strain>
    </source>
</reference>
<dbReference type="EMBL" id="CM000767">
    <property type="protein sequence ID" value="KXG23593.1"/>
    <property type="molecule type" value="Genomic_DNA"/>
</dbReference>
<gene>
    <name evidence="1" type="ORF">SORBI_3008G114800</name>
</gene>
<sequence length="88" mass="10247">MIDPVVLISYVTRVRVRVSDTIRIGYADIYFLKKKSTKMVYSSIRIRVSDEYRIRIRHPLGVSVYNIANQRERAVFCHSIVSTNTVPD</sequence>
<evidence type="ECO:0000313" key="1">
    <source>
        <dbReference type="EMBL" id="KXG23593.1"/>
    </source>
</evidence>
<reference evidence="1 2" key="1">
    <citation type="journal article" date="2009" name="Nature">
        <title>The Sorghum bicolor genome and the diversification of grasses.</title>
        <authorList>
            <person name="Paterson A.H."/>
            <person name="Bowers J.E."/>
            <person name="Bruggmann R."/>
            <person name="Dubchak I."/>
            <person name="Grimwood J."/>
            <person name="Gundlach H."/>
            <person name="Haberer G."/>
            <person name="Hellsten U."/>
            <person name="Mitros T."/>
            <person name="Poliakov A."/>
            <person name="Schmutz J."/>
            <person name="Spannagl M."/>
            <person name="Tang H."/>
            <person name="Wang X."/>
            <person name="Wicker T."/>
            <person name="Bharti A.K."/>
            <person name="Chapman J."/>
            <person name="Feltus F.A."/>
            <person name="Gowik U."/>
            <person name="Grigoriev I.V."/>
            <person name="Lyons E."/>
            <person name="Maher C.A."/>
            <person name="Martis M."/>
            <person name="Narechania A."/>
            <person name="Otillar R.P."/>
            <person name="Penning B.W."/>
            <person name="Salamov A.A."/>
            <person name="Wang Y."/>
            <person name="Zhang L."/>
            <person name="Carpita N.C."/>
            <person name="Freeling M."/>
            <person name="Gingle A.R."/>
            <person name="Hash C.T."/>
            <person name="Keller B."/>
            <person name="Klein P."/>
            <person name="Kresovich S."/>
            <person name="McCann M.C."/>
            <person name="Ming R."/>
            <person name="Peterson D.G."/>
            <person name="Mehboob-ur-Rahman"/>
            <person name="Ware D."/>
            <person name="Westhoff P."/>
            <person name="Mayer K.F."/>
            <person name="Messing J."/>
            <person name="Rokhsar D.S."/>
        </authorList>
    </citation>
    <scope>NUCLEOTIDE SEQUENCE [LARGE SCALE GENOMIC DNA]</scope>
    <source>
        <strain evidence="2">cv. BTx623</strain>
    </source>
</reference>
<keyword evidence="2" id="KW-1185">Reference proteome</keyword>
<dbReference type="Gramene" id="KXG23593">
    <property type="protein sequence ID" value="KXG23593"/>
    <property type="gene ID" value="SORBI_3008G114800"/>
</dbReference>